<evidence type="ECO:0000313" key="2">
    <source>
        <dbReference type="Proteomes" id="UP000001055"/>
    </source>
</evidence>
<dbReference type="RefSeq" id="XP_001791889.1">
    <property type="nucleotide sequence ID" value="XM_001791837.1"/>
</dbReference>
<accession>Q0V425</accession>
<dbReference type="Proteomes" id="UP000001055">
    <property type="component" value="Unassembled WGS sequence"/>
</dbReference>
<name>Q0V425_PHANO</name>
<evidence type="ECO:0000313" key="1">
    <source>
        <dbReference type="EMBL" id="EAT90888.1"/>
    </source>
</evidence>
<proteinExistence type="predicted"/>
<protein>
    <submittedName>
        <fullName evidence="1">Uncharacterized protein</fullName>
    </submittedName>
</protein>
<organism evidence="1 2">
    <name type="scientific">Phaeosphaeria nodorum (strain SN15 / ATCC MYA-4574 / FGSC 10173)</name>
    <name type="common">Glume blotch fungus</name>
    <name type="synonym">Parastagonospora nodorum</name>
    <dbReference type="NCBI Taxonomy" id="321614"/>
    <lineage>
        <taxon>Eukaryota</taxon>
        <taxon>Fungi</taxon>
        <taxon>Dikarya</taxon>
        <taxon>Ascomycota</taxon>
        <taxon>Pezizomycotina</taxon>
        <taxon>Dothideomycetes</taxon>
        <taxon>Pleosporomycetidae</taxon>
        <taxon>Pleosporales</taxon>
        <taxon>Pleosporineae</taxon>
        <taxon>Phaeosphaeriaceae</taxon>
        <taxon>Parastagonospora</taxon>
    </lineage>
</organism>
<gene>
    <name evidence="1" type="ORF">SNOG_01239</name>
</gene>
<dbReference type="GeneID" id="5968734"/>
<sequence>MDGLSGFLHLVYHSRNLAEYLSTWESELPNPCLFLTSEAEVE</sequence>
<dbReference type="KEGG" id="pno:SNOG_01239"/>
<dbReference type="EMBL" id="CH445326">
    <property type="protein sequence ID" value="EAT90888.1"/>
    <property type="molecule type" value="Genomic_DNA"/>
</dbReference>
<reference evidence="2" key="1">
    <citation type="journal article" date="2007" name="Plant Cell">
        <title>Dothideomycete-plant interactions illuminated by genome sequencing and EST analysis of the wheat pathogen Stagonospora nodorum.</title>
        <authorList>
            <person name="Hane J.K."/>
            <person name="Lowe R.G."/>
            <person name="Solomon P.S."/>
            <person name="Tan K.C."/>
            <person name="Schoch C.L."/>
            <person name="Spatafora J.W."/>
            <person name="Crous P.W."/>
            <person name="Kodira C."/>
            <person name="Birren B.W."/>
            <person name="Galagan J.E."/>
            <person name="Torriani S.F."/>
            <person name="McDonald B.A."/>
            <person name="Oliver R.P."/>
        </authorList>
    </citation>
    <scope>NUCLEOTIDE SEQUENCE [LARGE SCALE GENOMIC DNA]</scope>
    <source>
        <strain evidence="2">SN15 / ATCC MYA-4574 / FGSC 10173</strain>
    </source>
</reference>
<dbReference type="AlphaFoldDB" id="Q0V425"/>
<dbReference type="InParanoid" id="Q0V425"/>
<dbReference type="HOGENOM" id="CLU_3260753_0_0_1"/>